<proteinExistence type="predicted"/>
<name>A0A7S1ZYV7_9STRA</name>
<organism evidence="2">
    <name type="scientific">Ditylum brightwellii</name>
    <dbReference type="NCBI Taxonomy" id="49249"/>
    <lineage>
        <taxon>Eukaryota</taxon>
        <taxon>Sar</taxon>
        <taxon>Stramenopiles</taxon>
        <taxon>Ochrophyta</taxon>
        <taxon>Bacillariophyta</taxon>
        <taxon>Mediophyceae</taxon>
        <taxon>Lithodesmiophycidae</taxon>
        <taxon>Lithodesmiales</taxon>
        <taxon>Lithodesmiaceae</taxon>
        <taxon>Ditylum</taxon>
    </lineage>
</organism>
<reference evidence="2" key="1">
    <citation type="submission" date="2021-01" db="EMBL/GenBank/DDBJ databases">
        <authorList>
            <person name="Corre E."/>
            <person name="Pelletier E."/>
            <person name="Niang G."/>
            <person name="Scheremetjew M."/>
            <person name="Finn R."/>
            <person name="Kale V."/>
            <person name="Holt S."/>
            <person name="Cochrane G."/>
            <person name="Meng A."/>
            <person name="Brown T."/>
            <person name="Cohen L."/>
        </authorList>
    </citation>
    <scope>NUCLEOTIDE SEQUENCE</scope>
    <source>
        <strain evidence="2">Pop2</strain>
    </source>
</reference>
<dbReference type="EMBL" id="HBGN01035113">
    <property type="protein sequence ID" value="CAD9352683.1"/>
    <property type="molecule type" value="Transcribed_RNA"/>
</dbReference>
<evidence type="ECO:0000256" key="1">
    <source>
        <dbReference type="SAM" id="MobiDB-lite"/>
    </source>
</evidence>
<evidence type="ECO:0000313" key="2">
    <source>
        <dbReference type="EMBL" id="CAD9352683.1"/>
    </source>
</evidence>
<feature type="region of interest" description="Disordered" evidence="1">
    <location>
        <begin position="1"/>
        <end position="21"/>
    </location>
</feature>
<feature type="compositionally biased region" description="Polar residues" evidence="1">
    <location>
        <begin position="67"/>
        <end position="85"/>
    </location>
</feature>
<protein>
    <submittedName>
        <fullName evidence="2">Uncharacterized protein</fullName>
    </submittedName>
</protein>
<gene>
    <name evidence="2" type="ORF">DBRI1063_LOCUS22593</name>
</gene>
<dbReference type="AlphaFoldDB" id="A0A7S1ZYV7"/>
<sequence>MTAIARYTAPMRQEEDGISSSISYECHPSVVFDEIMSQTGMLSDDEEYTCGEESDEEEESDEGEELNSASQSSQGQRQEIPQNNAEDNMINREIGAVDHDSPGGVRGFFSRVASELSLSPMLGDRPLRENGIKDEPTEINRPQRRRESAISMFERRAIDKGIKAGKIYRRMSLNMTPGHTTPPETSSFSFGGRRLSNTDALLVSSGDEGDGSVAASGIGCSMLQAPSSKQTRRSTLPPNL</sequence>
<accession>A0A7S1ZYV7</accession>
<feature type="region of interest" description="Disordered" evidence="1">
    <location>
        <begin position="36"/>
        <end position="85"/>
    </location>
</feature>
<feature type="compositionally biased region" description="Acidic residues" evidence="1">
    <location>
        <begin position="43"/>
        <end position="65"/>
    </location>
</feature>